<evidence type="ECO:0000313" key="1">
    <source>
        <dbReference type="EMBL" id="MPC30797.1"/>
    </source>
</evidence>
<comment type="caution">
    <text evidence="1">The sequence shown here is derived from an EMBL/GenBank/DDBJ whole genome shotgun (WGS) entry which is preliminary data.</text>
</comment>
<keyword evidence="2" id="KW-1185">Reference proteome</keyword>
<gene>
    <name evidence="1" type="ORF">E2C01_024066</name>
</gene>
<organism evidence="1 2">
    <name type="scientific">Portunus trituberculatus</name>
    <name type="common">Swimming crab</name>
    <name type="synonym">Neptunus trituberculatus</name>
    <dbReference type="NCBI Taxonomy" id="210409"/>
    <lineage>
        <taxon>Eukaryota</taxon>
        <taxon>Metazoa</taxon>
        <taxon>Ecdysozoa</taxon>
        <taxon>Arthropoda</taxon>
        <taxon>Crustacea</taxon>
        <taxon>Multicrustacea</taxon>
        <taxon>Malacostraca</taxon>
        <taxon>Eumalacostraca</taxon>
        <taxon>Eucarida</taxon>
        <taxon>Decapoda</taxon>
        <taxon>Pleocyemata</taxon>
        <taxon>Brachyura</taxon>
        <taxon>Eubrachyura</taxon>
        <taxon>Portunoidea</taxon>
        <taxon>Portunidae</taxon>
        <taxon>Portuninae</taxon>
        <taxon>Portunus</taxon>
    </lineage>
</organism>
<accession>A0A5B7EBL9</accession>
<name>A0A5B7EBL9_PORTR</name>
<protein>
    <submittedName>
        <fullName evidence="1">Uncharacterized protein</fullName>
    </submittedName>
</protein>
<reference evidence="1 2" key="1">
    <citation type="submission" date="2019-05" db="EMBL/GenBank/DDBJ databases">
        <title>Another draft genome of Portunus trituberculatus and its Hox gene families provides insights of decapod evolution.</title>
        <authorList>
            <person name="Jeong J.-H."/>
            <person name="Song I."/>
            <person name="Kim S."/>
            <person name="Choi T."/>
            <person name="Kim D."/>
            <person name="Ryu S."/>
            <person name="Kim W."/>
        </authorList>
    </citation>
    <scope>NUCLEOTIDE SEQUENCE [LARGE SCALE GENOMIC DNA]</scope>
    <source>
        <tissue evidence="1">Muscle</tissue>
    </source>
</reference>
<dbReference type="AlphaFoldDB" id="A0A5B7EBL9"/>
<proteinExistence type="predicted"/>
<evidence type="ECO:0000313" key="2">
    <source>
        <dbReference type="Proteomes" id="UP000324222"/>
    </source>
</evidence>
<dbReference type="EMBL" id="VSRR010002319">
    <property type="protein sequence ID" value="MPC30797.1"/>
    <property type="molecule type" value="Genomic_DNA"/>
</dbReference>
<sequence length="66" mass="7312">MVDVVSSAEENVVAASASWAASPVSEEDSGAASSVPDKLDLFMQWMSQQMKEQLRQLRQEIRKQSL</sequence>
<dbReference type="Proteomes" id="UP000324222">
    <property type="component" value="Unassembled WGS sequence"/>
</dbReference>